<feature type="domain" description="Methylguanine DNA methyltransferase ribonuclease-like" evidence="11">
    <location>
        <begin position="1"/>
        <end position="65"/>
    </location>
</feature>
<evidence type="ECO:0000256" key="9">
    <source>
        <dbReference type="HAMAP-Rule" id="MF_00772"/>
    </source>
</evidence>
<dbReference type="Proteomes" id="UP000243819">
    <property type="component" value="Unassembled WGS sequence"/>
</dbReference>
<dbReference type="InterPro" id="IPR036217">
    <property type="entry name" value="MethylDNA_cys_MeTrfase_DNAb"/>
</dbReference>
<gene>
    <name evidence="12" type="ORF">SAMN03080614_11051</name>
</gene>
<dbReference type="GO" id="GO:0006307">
    <property type="term" value="P:DNA alkylation repair"/>
    <property type="evidence" value="ECO:0007669"/>
    <property type="project" value="UniProtKB-UniRule"/>
</dbReference>
<dbReference type="CDD" id="cd06445">
    <property type="entry name" value="ATase"/>
    <property type="match status" value="1"/>
</dbReference>
<comment type="similarity">
    <text evidence="2 9">Belongs to the MGMT family.</text>
</comment>
<dbReference type="EC" id="2.1.1.63" evidence="9"/>
<dbReference type="InterPro" id="IPR036631">
    <property type="entry name" value="MGMT_N_sf"/>
</dbReference>
<dbReference type="OrthoDB" id="9802228at2"/>
<evidence type="ECO:0000256" key="8">
    <source>
        <dbReference type="ARBA" id="ARBA00049348"/>
    </source>
</evidence>
<dbReference type="HAMAP" id="MF_00772">
    <property type="entry name" value="OGT"/>
    <property type="match status" value="1"/>
</dbReference>
<dbReference type="NCBIfam" id="TIGR00589">
    <property type="entry name" value="ogt"/>
    <property type="match status" value="1"/>
</dbReference>
<dbReference type="PROSITE" id="PS00374">
    <property type="entry name" value="MGMT"/>
    <property type="match status" value="1"/>
</dbReference>
<dbReference type="Gene3D" id="3.30.160.70">
    <property type="entry name" value="Methylated DNA-protein cysteine methyltransferase domain"/>
    <property type="match status" value="1"/>
</dbReference>
<comment type="catalytic activity">
    <reaction evidence="8 9">
        <text>a 6-O-methyl-2'-deoxyguanosine in DNA + L-cysteinyl-[protein] = S-methyl-L-cysteinyl-[protein] + a 2'-deoxyguanosine in DNA</text>
        <dbReference type="Rhea" id="RHEA:24000"/>
        <dbReference type="Rhea" id="RHEA-COMP:10131"/>
        <dbReference type="Rhea" id="RHEA-COMP:10132"/>
        <dbReference type="Rhea" id="RHEA-COMP:11367"/>
        <dbReference type="Rhea" id="RHEA-COMP:11368"/>
        <dbReference type="ChEBI" id="CHEBI:29950"/>
        <dbReference type="ChEBI" id="CHEBI:82612"/>
        <dbReference type="ChEBI" id="CHEBI:85445"/>
        <dbReference type="ChEBI" id="CHEBI:85448"/>
        <dbReference type="EC" id="2.1.1.63"/>
    </reaction>
</comment>
<dbReference type="GO" id="GO:0005737">
    <property type="term" value="C:cytoplasm"/>
    <property type="evidence" value="ECO:0007669"/>
    <property type="project" value="UniProtKB-SubCell"/>
</dbReference>
<organism evidence="12 13">
    <name type="scientific">Anaerobranca gottschalkii DSM 13577</name>
    <dbReference type="NCBI Taxonomy" id="1120990"/>
    <lineage>
        <taxon>Bacteria</taxon>
        <taxon>Bacillati</taxon>
        <taxon>Bacillota</taxon>
        <taxon>Clostridia</taxon>
        <taxon>Eubacteriales</taxon>
        <taxon>Proteinivoracaceae</taxon>
        <taxon>Anaerobranca</taxon>
    </lineage>
</organism>
<feature type="domain" description="Methylated-DNA-[protein]-cysteine S-methyltransferase DNA binding" evidence="10">
    <location>
        <begin position="71"/>
        <end position="150"/>
    </location>
</feature>
<protein>
    <recommendedName>
        <fullName evidence="9">Methylated-DNA--protein-cysteine methyltransferase</fullName>
        <ecNumber evidence="9">2.1.1.63</ecNumber>
    </recommendedName>
    <alternativeName>
        <fullName evidence="9">6-O-methylguanine-DNA methyltransferase</fullName>
        <shortName evidence="9">MGMT</shortName>
    </alternativeName>
    <alternativeName>
        <fullName evidence="9">O-6-methylguanine-DNA-alkyltransferase</fullName>
    </alternativeName>
</protein>
<accession>A0A1I0CZD2</accession>
<keyword evidence="13" id="KW-1185">Reference proteome</keyword>
<dbReference type="Pfam" id="PF01035">
    <property type="entry name" value="DNA_binding_1"/>
    <property type="match status" value="1"/>
</dbReference>
<dbReference type="PANTHER" id="PTHR10815">
    <property type="entry name" value="METHYLATED-DNA--PROTEIN-CYSTEINE METHYLTRANSFERASE"/>
    <property type="match status" value="1"/>
</dbReference>
<evidence type="ECO:0000313" key="12">
    <source>
        <dbReference type="EMBL" id="SET24689.1"/>
    </source>
</evidence>
<dbReference type="EMBL" id="FOIF01000105">
    <property type="protein sequence ID" value="SET24689.1"/>
    <property type="molecule type" value="Genomic_DNA"/>
</dbReference>
<dbReference type="FunFam" id="1.10.10.10:FF:000214">
    <property type="entry name" value="Methylated-DNA--protein-cysteine methyltransferase"/>
    <property type="match status" value="1"/>
</dbReference>
<dbReference type="STRING" id="1120990.SAMN03080614_11051"/>
<dbReference type="GO" id="GO:0003908">
    <property type="term" value="F:methylated-DNA-[protein]-cysteine S-methyltransferase activity"/>
    <property type="evidence" value="ECO:0007669"/>
    <property type="project" value="UniProtKB-UniRule"/>
</dbReference>
<evidence type="ECO:0000259" key="10">
    <source>
        <dbReference type="Pfam" id="PF01035"/>
    </source>
</evidence>
<dbReference type="SUPFAM" id="SSF46767">
    <property type="entry name" value="Methylated DNA-protein cysteine methyltransferase, C-terminal domain"/>
    <property type="match status" value="1"/>
</dbReference>
<evidence type="ECO:0000259" key="11">
    <source>
        <dbReference type="Pfam" id="PF02870"/>
    </source>
</evidence>
<dbReference type="GO" id="GO:0032259">
    <property type="term" value="P:methylation"/>
    <property type="evidence" value="ECO:0007669"/>
    <property type="project" value="UniProtKB-KW"/>
</dbReference>
<keyword evidence="7 9" id="KW-0234">DNA repair</keyword>
<keyword evidence="3 9" id="KW-0963">Cytoplasm</keyword>
<dbReference type="Gene3D" id="1.10.10.10">
    <property type="entry name" value="Winged helix-like DNA-binding domain superfamily/Winged helix DNA-binding domain"/>
    <property type="match status" value="1"/>
</dbReference>
<sequence>MYFDIFHSPIGKLTLVCTNQGLTNIYFGEVEKNFTKKSDHPILLETKKQLNLYFEKKLMEFDIPLVLQGTPFQKLVWNSLRKIPYGQKLTYGKVAKLIGNPKGVRAVGGANNKNPIPIIIPCHRVIGKDGSLVGYAGGLEIKKFLLTLENF</sequence>
<dbReference type="InterPro" id="IPR014048">
    <property type="entry name" value="MethylDNA_cys_MeTrfase_DNA-bd"/>
</dbReference>
<evidence type="ECO:0000256" key="6">
    <source>
        <dbReference type="ARBA" id="ARBA00022763"/>
    </source>
</evidence>
<evidence type="ECO:0000256" key="7">
    <source>
        <dbReference type="ARBA" id="ARBA00023204"/>
    </source>
</evidence>
<proteinExistence type="inferred from homology"/>
<dbReference type="SUPFAM" id="SSF53155">
    <property type="entry name" value="Methylated DNA-protein cysteine methyltransferase domain"/>
    <property type="match status" value="1"/>
</dbReference>
<dbReference type="AlphaFoldDB" id="A0A1I0CZD2"/>
<keyword evidence="4 9" id="KW-0489">Methyltransferase</keyword>
<comment type="function">
    <text evidence="9">Involved in the cellular defense against the biological effects of O6-methylguanine (O6-MeG) and O4-methylthymine (O4-MeT) in DNA. Repairs the methylated nucleobase in DNA by stoichiometrically transferring the methyl group to a cysteine residue in the enzyme. This is a suicide reaction: the enzyme is irreversibly inactivated.</text>
</comment>
<evidence type="ECO:0000256" key="5">
    <source>
        <dbReference type="ARBA" id="ARBA00022679"/>
    </source>
</evidence>
<feature type="active site" description="Nucleophile; methyl group acceptor" evidence="9">
    <location>
        <position position="122"/>
    </location>
</feature>
<evidence type="ECO:0000256" key="4">
    <source>
        <dbReference type="ARBA" id="ARBA00022603"/>
    </source>
</evidence>
<dbReference type="InterPro" id="IPR023546">
    <property type="entry name" value="MGMT"/>
</dbReference>
<evidence type="ECO:0000256" key="2">
    <source>
        <dbReference type="ARBA" id="ARBA00008711"/>
    </source>
</evidence>
<evidence type="ECO:0000313" key="13">
    <source>
        <dbReference type="Proteomes" id="UP000243819"/>
    </source>
</evidence>
<dbReference type="InterPro" id="IPR036388">
    <property type="entry name" value="WH-like_DNA-bd_sf"/>
</dbReference>
<evidence type="ECO:0000256" key="3">
    <source>
        <dbReference type="ARBA" id="ARBA00022490"/>
    </source>
</evidence>
<name>A0A1I0CZD2_9FIRM</name>
<dbReference type="PANTHER" id="PTHR10815:SF13">
    <property type="entry name" value="METHYLATED-DNA--PROTEIN-CYSTEINE METHYLTRANSFERASE"/>
    <property type="match status" value="1"/>
</dbReference>
<comment type="subcellular location">
    <subcellularLocation>
        <location evidence="9">Cytoplasm</location>
    </subcellularLocation>
</comment>
<keyword evidence="5 9" id="KW-0808">Transferase</keyword>
<reference evidence="13" key="1">
    <citation type="submission" date="2016-10" db="EMBL/GenBank/DDBJ databases">
        <authorList>
            <person name="Varghese N."/>
            <person name="Submissions S."/>
        </authorList>
    </citation>
    <scope>NUCLEOTIDE SEQUENCE [LARGE SCALE GENOMIC DNA]</scope>
    <source>
        <strain evidence="13">DSM 13577</strain>
    </source>
</reference>
<dbReference type="InterPro" id="IPR008332">
    <property type="entry name" value="MethylG_MeTrfase_N"/>
</dbReference>
<comment type="miscellaneous">
    <text evidence="9">This enzyme catalyzes only one turnover and therefore is not strictly catalytic. According to one definition, an enzyme is a biocatalyst that acts repeatedly and over many reaction cycles.</text>
</comment>
<keyword evidence="6 9" id="KW-0227">DNA damage</keyword>
<comment type="catalytic activity">
    <reaction evidence="1 9">
        <text>a 4-O-methyl-thymidine in DNA + L-cysteinyl-[protein] = a thymidine in DNA + S-methyl-L-cysteinyl-[protein]</text>
        <dbReference type="Rhea" id="RHEA:53428"/>
        <dbReference type="Rhea" id="RHEA-COMP:10131"/>
        <dbReference type="Rhea" id="RHEA-COMP:10132"/>
        <dbReference type="Rhea" id="RHEA-COMP:13555"/>
        <dbReference type="Rhea" id="RHEA-COMP:13556"/>
        <dbReference type="ChEBI" id="CHEBI:29950"/>
        <dbReference type="ChEBI" id="CHEBI:82612"/>
        <dbReference type="ChEBI" id="CHEBI:137386"/>
        <dbReference type="ChEBI" id="CHEBI:137387"/>
        <dbReference type="EC" id="2.1.1.63"/>
    </reaction>
</comment>
<dbReference type="RefSeq" id="WP_091351628.1">
    <property type="nucleotide sequence ID" value="NZ_FOIF01000105.1"/>
</dbReference>
<evidence type="ECO:0000256" key="1">
    <source>
        <dbReference type="ARBA" id="ARBA00001286"/>
    </source>
</evidence>
<dbReference type="InterPro" id="IPR001497">
    <property type="entry name" value="MethylDNA_cys_MeTrfase_AS"/>
</dbReference>
<dbReference type="Pfam" id="PF02870">
    <property type="entry name" value="Methyltransf_1N"/>
    <property type="match status" value="1"/>
</dbReference>